<protein>
    <submittedName>
        <fullName evidence="4">Uncharacterized protein</fullName>
    </submittedName>
</protein>
<evidence type="ECO:0000313" key="5">
    <source>
        <dbReference type="Proteomes" id="UP000566819"/>
    </source>
</evidence>
<feature type="domain" description="Nephrocystin 3-like N-terminal" evidence="3">
    <location>
        <begin position="443"/>
        <end position="471"/>
    </location>
</feature>
<accession>A0A8H4WA30</accession>
<keyword evidence="5" id="KW-1185">Reference proteome</keyword>
<evidence type="ECO:0000313" key="4">
    <source>
        <dbReference type="EMBL" id="KAF4637260.1"/>
    </source>
</evidence>
<evidence type="ECO:0000256" key="1">
    <source>
        <dbReference type="ARBA" id="ARBA00022737"/>
    </source>
</evidence>
<dbReference type="AlphaFoldDB" id="A0A8H4WA30"/>
<dbReference type="OrthoDB" id="7464126at2759"/>
<comment type="caution">
    <text evidence="4">The sequence shown here is derived from an EMBL/GenBank/DDBJ whole genome shotgun (WGS) entry which is preliminary data.</text>
</comment>
<organism evidence="4 5">
    <name type="scientific">Cudoniella acicularis</name>
    <dbReference type="NCBI Taxonomy" id="354080"/>
    <lineage>
        <taxon>Eukaryota</taxon>
        <taxon>Fungi</taxon>
        <taxon>Dikarya</taxon>
        <taxon>Ascomycota</taxon>
        <taxon>Pezizomycotina</taxon>
        <taxon>Leotiomycetes</taxon>
        <taxon>Helotiales</taxon>
        <taxon>Tricladiaceae</taxon>
        <taxon>Cudoniella</taxon>
    </lineage>
</organism>
<dbReference type="InterPro" id="IPR056884">
    <property type="entry name" value="NPHP3-like_N"/>
</dbReference>
<dbReference type="Pfam" id="PF24809">
    <property type="entry name" value="DUF7708"/>
    <property type="match status" value="1"/>
</dbReference>
<proteinExistence type="predicted"/>
<dbReference type="PANTHER" id="PTHR10039:SF16">
    <property type="entry name" value="GPI INOSITOL-DEACYLASE"/>
    <property type="match status" value="1"/>
</dbReference>
<dbReference type="PANTHER" id="PTHR10039">
    <property type="entry name" value="AMELOGENIN"/>
    <property type="match status" value="1"/>
</dbReference>
<gene>
    <name evidence="4" type="ORF">G7Y89_g834</name>
</gene>
<sequence length="473" mass="53596">MFHIPFSTNSTLCLYATIASTDSLHGLSEHLRNCQFWNNLLLLLNMLPPPQCWLHGVRSSRSPLTLEATRSRAHRQLRRNADDVEVDAIGWVQMLRLDFREIVWLFAVAAMALPTGMAAAGKSLQDSSPSAPIDLWGKALNHVNKDKKIALDGSLDGKREIVNDVLSLVRAAEQTCQQKRWKWKNRRGGSVILRDVFAKMVTWVQKFKDMGDIIVQYDPAHASIPWGVARFAIVSDFQANGAMLECLELVFNLITKFEIVECLYLRKPSSLAKQLEQSIISMYTSVLEYLFDAYKYYSKGTFSRVINNMFQLEETTLKHQAAIKIKAEGVDEYIHLLSHEIVLNGDVMLNGIVDTLGNLNMSLQKLQGAGNQAVPVQEPSRLDTETLSRLLTDLNEPIRRMASGLKLIDDKLNGEERMKVFDWLSSTQYSSHHRSKVKDLLPGSGEWLLRKPEFKEWLASSSSSILWLHGIRL</sequence>
<dbReference type="Proteomes" id="UP000566819">
    <property type="component" value="Unassembled WGS sequence"/>
</dbReference>
<evidence type="ECO:0000259" key="3">
    <source>
        <dbReference type="Pfam" id="PF24883"/>
    </source>
</evidence>
<dbReference type="Pfam" id="PF24883">
    <property type="entry name" value="NPHP3_N"/>
    <property type="match status" value="1"/>
</dbReference>
<name>A0A8H4WA30_9HELO</name>
<reference evidence="4 5" key="1">
    <citation type="submission" date="2020-03" db="EMBL/GenBank/DDBJ databases">
        <title>Draft Genome Sequence of Cudoniella acicularis.</title>
        <authorList>
            <person name="Buettner E."/>
            <person name="Kellner H."/>
        </authorList>
    </citation>
    <scope>NUCLEOTIDE SEQUENCE [LARGE SCALE GENOMIC DNA]</scope>
    <source>
        <strain evidence="4 5">DSM 108380</strain>
    </source>
</reference>
<dbReference type="EMBL" id="JAAMPI010000029">
    <property type="protein sequence ID" value="KAF4637260.1"/>
    <property type="molecule type" value="Genomic_DNA"/>
</dbReference>
<evidence type="ECO:0000259" key="2">
    <source>
        <dbReference type="Pfam" id="PF24809"/>
    </source>
</evidence>
<dbReference type="InterPro" id="IPR056125">
    <property type="entry name" value="DUF7708"/>
</dbReference>
<feature type="domain" description="DUF7708" evidence="2">
    <location>
        <begin position="197"/>
        <end position="332"/>
    </location>
</feature>
<keyword evidence="1" id="KW-0677">Repeat</keyword>